<dbReference type="PROSITE" id="PS51192">
    <property type="entry name" value="HELICASE_ATP_BIND_1"/>
    <property type="match status" value="1"/>
</dbReference>
<dbReference type="Gene3D" id="3.30.2060.10">
    <property type="entry name" value="Penicillin-binding protein 1b domain"/>
    <property type="match status" value="1"/>
</dbReference>
<dbReference type="NCBIfam" id="TIGR00580">
    <property type="entry name" value="mfd"/>
    <property type="match status" value="1"/>
</dbReference>
<dbReference type="SMART" id="SM01058">
    <property type="entry name" value="CarD_TRCF"/>
    <property type="match status" value="1"/>
</dbReference>
<dbReference type="SUPFAM" id="SSF52540">
    <property type="entry name" value="P-loop containing nucleoside triphosphate hydrolases"/>
    <property type="match status" value="4"/>
</dbReference>
<dbReference type="SMART" id="SM00487">
    <property type="entry name" value="DEXDc"/>
    <property type="match status" value="1"/>
</dbReference>
<dbReference type="InterPro" id="IPR047112">
    <property type="entry name" value="RecG/Mfd"/>
</dbReference>
<dbReference type="SMART" id="SM00490">
    <property type="entry name" value="HELICc"/>
    <property type="match status" value="1"/>
</dbReference>
<dbReference type="InterPro" id="IPR011545">
    <property type="entry name" value="DEAD/DEAH_box_helicase_dom"/>
</dbReference>
<keyword evidence="13" id="KW-1185">Reference proteome</keyword>
<evidence type="ECO:0000256" key="5">
    <source>
        <dbReference type="ARBA" id="ARBA00022806"/>
    </source>
</evidence>
<sequence>MTKLAPAQRIELTALPQQMAQAAGFDAHLDDWQAGKTLWFEGVEGSVRSLLAAALAPHNRATLVLLPEAVDAEIVAADLQAFGVPNVCSLPLSANTQAPESIRDADFADRLQVLQRLRQLDDESEPLIVTAYVGAALQAVPTPQAIADATRMLRVGATLDLEDTRRWLAEAGFHPATAVELPGEFCQRGGILDIYSPDQPLPIRIELFGDDVESIRRFDPASQRSTETLNEVELAAVGTSVSTPGQLIDYLPPDAAVLVVHPERCQSSATALLKRSGASGDFGSWEDLLASFHGHRVALGCDLAPGDAGNLVPLRTATIESFIGNLEHVQERIDSVAAGHRVIVVGDTAAEAERLSELLRSTDAAKHGRLNVTVASLSSGFRLTAAEVLVLTGAELFHRSTVRRVKTRVRGKPIDSFLQLESGDLVVHLSHGIGLYRGMELIEKQGHGQEHLVIEFAGGTKIYVPAARIGLIQRYVGGSKTRPRLAKIGAAAWSKNKKAAQAAVHDMASELLEVQATRDSRVGLTFNVDSHWQQQFDAIFPYTETPDQMRAIDALKEDMQRPRPMDRLICGDVGYGKTEVAMRAAFKAVDSGFQVAVLVPTTVLAEQHYHSFSTRMAEFPFDIAKLSRFVSAKDQREAVKRLKSGNIDIVIGTHRLASKDVDFYNLGLVIIDEEQRFGVAVKERLKTLHSNVDVLTLSATPIPRTLHMALVGVRDISNLETPPEDRMPVETHVGRWDNSLIRDAIVRELNRGGQIYFVHNRIGDMATIAERIKQIVPEVRIGMGHGQMAEGELEQVMVGFVERKFDLLLATTIIESGLDIPNANTIFVNEADRYGLADLHQLRGRVGRYKNQAYCYLMVDRNKFLTPEASKRLRAIEEFSQMGAGFAISMRDLEIRGAGNLLGTQQSGHIAAVGYELYCQLLEDAVRKAQNLPPKLSAEVDIDLPVEAYLPPDYVPDMRHKIDLYRRISRIDGATQITEIREEMLDRFGPPPEPVERMLQLAELRLDAAIWLISSVTSEPRFLVLHYSDASRIEQLARRSKLPVRIVDGRKAYVPAKDLDPDDPTGIGWLRLARSVLAL</sequence>
<dbReference type="InterPro" id="IPR004576">
    <property type="entry name" value="Mfd"/>
</dbReference>
<keyword evidence="7 9" id="KW-0238">DNA-binding</keyword>
<dbReference type="GO" id="GO:0003684">
    <property type="term" value="F:damaged DNA binding"/>
    <property type="evidence" value="ECO:0007669"/>
    <property type="project" value="InterPro"/>
</dbReference>
<dbReference type="Pfam" id="PF00271">
    <property type="entry name" value="Helicase_C"/>
    <property type="match status" value="1"/>
</dbReference>
<dbReference type="InterPro" id="IPR041471">
    <property type="entry name" value="UvrB_inter"/>
</dbReference>
<dbReference type="EC" id="3.6.4.-" evidence="9"/>
<dbReference type="GO" id="GO:0005737">
    <property type="term" value="C:cytoplasm"/>
    <property type="evidence" value="ECO:0007669"/>
    <property type="project" value="UniProtKB-SubCell"/>
</dbReference>
<dbReference type="InterPro" id="IPR005118">
    <property type="entry name" value="TRCF_C"/>
</dbReference>
<protein>
    <recommendedName>
        <fullName evidence="9">Transcription-repair-coupling factor</fullName>
        <shortName evidence="9">TRCF</shortName>
        <ecNumber evidence="9">3.6.4.-</ecNumber>
    </recommendedName>
</protein>
<dbReference type="InterPro" id="IPR001650">
    <property type="entry name" value="Helicase_C-like"/>
</dbReference>
<dbReference type="InterPro" id="IPR027417">
    <property type="entry name" value="P-loop_NTPase"/>
</dbReference>
<keyword evidence="1 9" id="KW-0963">Cytoplasm</keyword>
<organism evidence="12 13">
    <name type="scientific">Roseimaritima ulvae</name>
    <dbReference type="NCBI Taxonomy" id="980254"/>
    <lineage>
        <taxon>Bacteria</taxon>
        <taxon>Pseudomonadati</taxon>
        <taxon>Planctomycetota</taxon>
        <taxon>Planctomycetia</taxon>
        <taxon>Pirellulales</taxon>
        <taxon>Pirellulaceae</taxon>
        <taxon>Roseimaritima</taxon>
    </lineage>
</organism>
<dbReference type="Gene3D" id="3.40.50.300">
    <property type="entry name" value="P-loop containing nucleotide triphosphate hydrolases"/>
    <property type="match status" value="2"/>
</dbReference>
<comment type="subcellular location">
    <subcellularLocation>
        <location evidence="9">Cytoplasm</location>
    </subcellularLocation>
</comment>
<comment type="similarity">
    <text evidence="9">In the C-terminal section; belongs to the helicase family. RecG subfamily.</text>
</comment>
<feature type="domain" description="Helicase ATP-binding" evidence="10">
    <location>
        <begin position="558"/>
        <end position="719"/>
    </location>
</feature>
<dbReference type="Pfam" id="PF03461">
    <property type="entry name" value="TRCF"/>
    <property type="match status" value="1"/>
</dbReference>
<dbReference type="PROSITE" id="PS51194">
    <property type="entry name" value="HELICASE_CTER"/>
    <property type="match status" value="1"/>
</dbReference>
<reference evidence="12 13" key="1">
    <citation type="submission" date="2019-08" db="EMBL/GenBank/DDBJ databases">
        <title>Deep-cultivation of Planctomycetes and their phenomic and genomic characterization uncovers novel biology.</title>
        <authorList>
            <person name="Wiegand S."/>
            <person name="Jogler M."/>
            <person name="Boedeker C."/>
            <person name="Pinto D."/>
            <person name="Vollmers J."/>
            <person name="Rivas-Marin E."/>
            <person name="Kohn T."/>
            <person name="Peeters S.H."/>
            <person name="Heuer A."/>
            <person name="Rast P."/>
            <person name="Oberbeckmann S."/>
            <person name="Bunk B."/>
            <person name="Jeske O."/>
            <person name="Meyerdierks A."/>
            <person name="Storesund J.E."/>
            <person name="Kallscheuer N."/>
            <person name="Luecker S."/>
            <person name="Lage O.M."/>
            <person name="Pohl T."/>
            <person name="Merkel B.J."/>
            <person name="Hornburger P."/>
            <person name="Mueller R.-W."/>
            <person name="Bruemmer F."/>
            <person name="Labrenz M."/>
            <person name="Spormann A.M."/>
            <person name="Op den Camp H."/>
            <person name="Overmann J."/>
            <person name="Amann R."/>
            <person name="Jetten M.S.M."/>
            <person name="Mascher T."/>
            <person name="Medema M.H."/>
            <person name="Devos D.P."/>
            <person name="Kaster A.-K."/>
            <person name="Ovreas L."/>
            <person name="Rohde M."/>
            <person name="Galperin M.Y."/>
            <person name="Jogler C."/>
        </authorList>
    </citation>
    <scope>NUCLEOTIDE SEQUENCE [LARGE SCALE GENOMIC DNA]</scope>
    <source>
        <strain evidence="12 13">UC8</strain>
    </source>
</reference>
<evidence type="ECO:0000259" key="11">
    <source>
        <dbReference type="PROSITE" id="PS51194"/>
    </source>
</evidence>
<gene>
    <name evidence="9 12" type="primary">mfd</name>
    <name evidence="12" type="ORF">UC8_10090</name>
</gene>
<evidence type="ECO:0000256" key="4">
    <source>
        <dbReference type="ARBA" id="ARBA00022801"/>
    </source>
</evidence>
<dbReference type="Pfam" id="PF00270">
    <property type="entry name" value="DEAD"/>
    <property type="match status" value="1"/>
</dbReference>
<evidence type="ECO:0000259" key="10">
    <source>
        <dbReference type="PROSITE" id="PS51192"/>
    </source>
</evidence>
<dbReference type="GO" id="GO:0005524">
    <property type="term" value="F:ATP binding"/>
    <property type="evidence" value="ECO:0007669"/>
    <property type="project" value="UniProtKB-UniRule"/>
</dbReference>
<dbReference type="EMBL" id="CP042914">
    <property type="protein sequence ID" value="QEG39048.1"/>
    <property type="molecule type" value="Genomic_DNA"/>
</dbReference>
<comment type="similarity">
    <text evidence="9">In the N-terminal section; belongs to the UvrB family.</text>
</comment>
<dbReference type="SUPFAM" id="SSF143517">
    <property type="entry name" value="TRCF domain-like"/>
    <property type="match status" value="1"/>
</dbReference>
<dbReference type="GO" id="GO:0000716">
    <property type="term" value="P:transcription-coupled nucleotide-excision repair, DNA damage recognition"/>
    <property type="evidence" value="ECO:0007669"/>
    <property type="project" value="UniProtKB-UniRule"/>
</dbReference>
<dbReference type="Gene3D" id="2.40.10.170">
    <property type="match status" value="1"/>
</dbReference>
<dbReference type="InterPro" id="IPR003711">
    <property type="entry name" value="CarD-like/TRCF_RID"/>
</dbReference>
<dbReference type="InterPro" id="IPR036101">
    <property type="entry name" value="CarD-like/TRCF_RID_sf"/>
</dbReference>
<evidence type="ECO:0000256" key="9">
    <source>
        <dbReference type="HAMAP-Rule" id="MF_00969"/>
    </source>
</evidence>
<dbReference type="SUPFAM" id="SSF141259">
    <property type="entry name" value="CarD-like"/>
    <property type="match status" value="1"/>
</dbReference>
<dbReference type="Gene3D" id="3.40.50.11180">
    <property type="match status" value="1"/>
</dbReference>
<evidence type="ECO:0000313" key="13">
    <source>
        <dbReference type="Proteomes" id="UP000325286"/>
    </source>
</evidence>
<evidence type="ECO:0000256" key="6">
    <source>
        <dbReference type="ARBA" id="ARBA00022840"/>
    </source>
</evidence>
<keyword evidence="2 9" id="KW-0547">Nucleotide-binding</keyword>
<dbReference type="PANTHER" id="PTHR47964:SF1">
    <property type="entry name" value="ATP-DEPENDENT DNA HELICASE HOMOLOG RECG, CHLOROPLASTIC"/>
    <property type="match status" value="1"/>
</dbReference>
<dbReference type="GO" id="GO:0003678">
    <property type="term" value="F:DNA helicase activity"/>
    <property type="evidence" value="ECO:0007669"/>
    <property type="project" value="TreeGrafter"/>
</dbReference>
<dbReference type="InterPro" id="IPR014001">
    <property type="entry name" value="Helicase_ATP-bd"/>
</dbReference>
<dbReference type="SMART" id="SM00982">
    <property type="entry name" value="TRCF"/>
    <property type="match status" value="1"/>
</dbReference>
<comment type="function">
    <text evidence="9">Couples transcription and DNA repair by recognizing RNA polymerase (RNAP) stalled at DNA lesions. Mediates ATP-dependent release of RNAP and its truncated transcript from the DNA, and recruitment of nucleotide excision repair machinery to the damaged site.</text>
</comment>
<keyword evidence="6 9" id="KW-0067">ATP-binding</keyword>
<evidence type="ECO:0000256" key="7">
    <source>
        <dbReference type="ARBA" id="ARBA00023125"/>
    </source>
</evidence>
<evidence type="ECO:0000256" key="2">
    <source>
        <dbReference type="ARBA" id="ARBA00022741"/>
    </source>
</evidence>
<dbReference type="Proteomes" id="UP000325286">
    <property type="component" value="Chromosome"/>
</dbReference>
<evidence type="ECO:0000256" key="8">
    <source>
        <dbReference type="ARBA" id="ARBA00023204"/>
    </source>
</evidence>
<dbReference type="InterPro" id="IPR037235">
    <property type="entry name" value="TRCF-like_C_D7"/>
</dbReference>
<dbReference type="Pfam" id="PF02559">
    <property type="entry name" value="CarD_TRCF_RID"/>
    <property type="match status" value="1"/>
</dbReference>
<keyword evidence="4 9" id="KW-0378">Hydrolase</keyword>
<keyword evidence="8 9" id="KW-0234">DNA repair</keyword>
<name>A0A5B9QJ32_9BACT</name>
<keyword evidence="3 9" id="KW-0227">DNA damage</keyword>
<accession>A0A5B9QJ32</accession>
<dbReference type="AlphaFoldDB" id="A0A5B9QJ32"/>
<evidence type="ECO:0000256" key="1">
    <source>
        <dbReference type="ARBA" id="ARBA00022490"/>
    </source>
</evidence>
<dbReference type="HAMAP" id="MF_00969">
    <property type="entry name" value="TRCF"/>
    <property type="match status" value="1"/>
</dbReference>
<feature type="domain" description="Helicase C-terminal" evidence="11">
    <location>
        <begin position="740"/>
        <end position="894"/>
    </location>
</feature>
<dbReference type="CDD" id="cd17991">
    <property type="entry name" value="DEXHc_TRCF"/>
    <property type="match status" value="1"/>
</dbReference>
<proteinExistence type="inferred from homology"/>
<dbReference type="KEGG" id="rul:UC8_10090"/>
<keyword evidence="5" id="KW-0347">Helicase</keyword>
<evidence type="ECO:0000256" key="3">
    <source>
        <dbReference type="ARBA" id="ARBA00022763"/>
    </source>
</evidence>
<dbReference type="Pfam" id="PF17757">
    <property type="entry name" value="UvrB_inter"/>
    <property type="match status" value="1"/>
</dbReference>
<dbReference type="GO" id="GO:0016787">
    <property type="term" value="F:hydrolase activity"/>
    <property type="evidence" value="ECO:0007669"/>
    <property type="project" value="UniProtKB-KW"/>
</dbReference>
<dbReference type="GO" id="GO:0006355">
    <property type="term" value="P:regulation of DNA-templated transcription"/>
    <property type="evidence" value="ECO:0007669"/>
    <property type="project" value="UniProtKB-UniRule"/>
</dbReference>
<dbReference type="PANTHER" id="PTHR47964">
    <property type="entry name" value="ATP-DEPENDENT DNA HELICASE HOMOLOG RECG, CHLOROPLASTIC"/>
    <property type="match status" value="1"/>
</dbReference>
<evidence type="ECO:0000313" key="12">
    <source>
        <dbReference type="EMBL" id="QEG39048.1"/>
    </source>
</evidence>
<dbReference type="Gene3D" id="3.90.1150.50">
    <property type="entry name" value="Transcription-repair-coupling factor, D7 domain"/>
    <property type="match status" value="1"/>
</dbReference>